<keyword evidence="2" id="KW-1185">Reference proteome</keyword>
<sequence length="720" mass="81957">MSTVVCHFERRGCFHPALFQSKYKRTNRTKKTKILRCFPHCCPEHLNRSYCGSALYVSVQLINPSNLNAQQQTTCTTVNTINPAKLLVFARFEEALTNFLSLNDVLDYNDVIGFTQTNETPKGTWIEGFVMSKTTNDQSSMFQINPSAHWYYEWESAATKVQRFTKHALRVYIFQQVQSQLRVVGTVSSSDFMVVSYRRAPSGVRAEREALEMLRAVASIQSGGSVDSYETSSVHAAILPERKSSSSHSLQITESEEGLWRNRKLWECQHTDVMTSSKQLAILYYFLRHLNALSFPTCLDQLSVLFSDQIAGFYAVIGKKWKEDSGIEPPVGPPLSWAFLKSLNQVENDKGRFDDTSEAVEGGRNSLKRLVQMCMNLVGWLALDSSNLEIYRRFFQSHGEVLLDKNRVRDGYVEAVKLIGKLIDRFTGWSENPSSTSSTWLSLLCEEIMVVVFTYDYLKPLRRILTDVLMSNKMFGMHQFVAQIRAQYLLKNCRTTLSMLAWTVENQVSAFDGTWVFDGQRSSLMPIPGSTQHEVSLWCVLTFMREFARVNIRPLDDQSLEICSDWNVCSFATGTLKMKINNRFGMSLMLDSRQRVFSSFPSGISSSSPLGTHSYGDYRGNVTSPNSFVLEISSWPIDRTYPALRCKMQVYTETGSGAQGAESNRGCLVVKALVEEGCWRKDDNNHRDPDFPTIPFSLKQKLVETWYPIYKLIGVYLRVD</sequence>
<protein>
    <submittedName>
        <fullName evidence="1">Uncharacterized protein</fullName>
    </submittedName>
</protein>
<dbReference type="EMBL" id="CAKLCB010000165">
    <property type="protein sequence ID" value="CAH0516345.1"/>
    <property type="molecule type" value="Genomic_DNA"/>
</dbReference>
<evidence type="ECO:0000313" key="2">
    <source>
        <dbReference type="Proteomes" id="UP001158986"/>
    </source>
</evidence>
<evidence type="ECO:0000313" key="1">
    <source>
        <dbReference type="EMBL" id="CAH0516345.1"/>
    </source>
</evidence>
<reference evidence="1 2" key="1">
    <citation type="submission" date="2021-11" db="EMBL/GenBank/DDBJ databases">
        <authorList>
            <person name="Islam A."/>
            <person name="Islam S."/>
            <person name="Flora M.S."/>
            <person name="Rahman M."/>
            <person name="Ziaur R.M."/>
            <person name="Epstein J.H."/>
            <person name="Hassan M."/>
            <person name="Klassen M."/>
            <person name="Woodard K."/>
            <person name="Webb A."/>
            <person name="Webby R.J."/>
            <person name="El Zowalaty M.E."/>
        </authorList>
    </citation>
    <scope>NUCLEOTIDE SEQUENCE [LARGE SCALE GENOMIC DNA]</scope>
    <source>
        <strain evidence="1">Pbs1</strain>
    </source>
</reference>
<comment type="caution">
    <text evidence="1">The sequence shown here is derived from an EMBL/GenBank/DDBJ whole genome shotgun (WGS) entry which is preliminary data.</text>
</comment>
<proteinExistence type="predicted"/>
<gene>
    <name evidence="1" type="ORF">PBS001_LOCUS3019</name>
</gene>
<accession>A0ABN8CT84</accession>
<name>A0ABN8CT84_9STRA</name>
<organism evidence="1 2">
    <name type="scientific">Peronospora belbahrii</name>
    <dbReference type="NCBI Taxonomy" id="622444"/>
    <lineage>
        <taxon>Eukaryota</taxon>
        <taxon>Sar</taxon>
        <taxon>Stramenopiles</taxon>
        <taxon>Oomycota</taxon>
        <taxon>Peronosporomycetes</taxon>
        <taxon>Peronosporales</taxon>
        <taxon>Peronosporaceae</taxon>
        <taxon>Peronospora</taxon>
    </lineage>
</organism>
<dbReference type="Proteomes" id="UP001158986">
    <property type="component" value="Unassembled WGS sequence"/>
</dbReference>